<evidence type="ECO:0000256" key="1">
    <source>
        <dbReference type="SAM" id="MobiDB-lite"/>
    </source>
</evidence>
<dbReference type="AlphaFoldDB" id="A0A7J7JMZ2"/>
<feature type="compositionally biased region" description="Basic and acidic residues" evidence="1">
    <location>
        <begin position="1"/>
        <end position="14"/>
    </location>
</feature>
<dbReference type="Proteomes" id="UP000593567">
    <property type="component" value="Unassembled WGS sequence"/>
</dbReference>
<organism evidence="2 3">
    <name type="scientific">Bugula neritina</name>
    <name type="common">Brown bryozoan</name>
    <name type="synonym">Sertularia neritina</name>
    <dbReference type="NCBI Taxonomy" id="10212"/>
    <lineage>
        <taxon>Eukaryota</taxon>
        <taxon>Metazoa</taxon>
        <taxon>Spiralia</taxon>
        <taxon>Lophotrochozoa</taxon>
        <taxon>Bryozoa</taxon>
        <taxon>Gymnolaemata</taxon>
        <taxon>Cheilostomatida</taxon>
        <taxon>Flustrina</taxon>
        <taxon>Buguloidea</taxon>
        <taxon>Bugulidae</taxon>
        <taxon>Bugula</taxon>
    </lineage>
</organism>
<dbReference type="EMBL" id="VXIV02002097">
    <property type="protein sequence ID" value="KAF6027407.1"/>
    <property type="molecule type" value="Genomic_DNA"/>
</dbReference>
<comment type="caution">
    <text evidence="2">The sequence shown here is derived from an EMBL/GenBank/DDBJ whole genome shotgun (WGS) entry which is preliminary data.</text>
</comment>
<accession>A0A7J7JMZ2</accession>
<keyword evidence="3" id="KW-1185">Reference proteome</keyword>
<evidence type="ECO:0000313" key="2">
    <source>
        <dbReference type="EMBL" id="KAF6027407.1"/>
    </source>
</evidence>
<reference evidence="2" key="1">
    <citation type="submission" date="2020-06" db="EMBL/GenBank/DDBJ databases">
        <title>Draft genome of Bugula neritina, a colonial animal packing powerful symbionts and potential medicines.</title>
        <authorList>
            <person name="Rayko M."/>
        </authorList>
    </citation>
    <scope>NUCLEOTIDE SEQUENCE [LARGE SCALE GENOMIC DNA]</scope>
    <source>
        <strain evidence="2">Kwan_BN1</strain>
    </source>
</reference>
<gene>
    <name evidence="2" type="ORF">EB796_014282</name>
</gene>
<evidence type="ECO:0000313" key="3">
    <source>
        <dbReference type="Proteomes" id="UP000593567"/>
    </source>
</evidence>
<feature type="compositionally biased region" description="Polar residues" evidence="1">
    <location>
        <begin position="15"/>
        <end position="35"/>
    </location>
</feature>
<feature type="region of interest" description="Disordered" evidence="1">
    <location>
        <begin position="1"/>
        <end position="35"/>
    </location>
</feature>
<name>A0A7J7JMZ2_BUGNE</name>
<protein>
    <submittedName>
        <fullName evidence="2">Uncharacterized protein</fullName>
    </submittedName>
</protein>
<sequence length="88" mass="9883">MSKEQPMKYSKQRENNSALWENLSRQDQQTPTAGQSLSLPHAYLVLLEEEGNGGQGQQRNVKVNWKKVVLGHDLSFSNMAVGLSKLLD</sequence>
<proteinExistence type="predicted"/>